<reference evidence="1" key="1">
    <citation type="submission" date="2021-05" db="EMBL/GenBank/DDBJ databases">
        <authorList>
            <person name="Scholz U."/>
            <person name="Mascher M."/>
            <person name="Fiebig A."/>
        </authorList>
    </citation>
    <scope>NUCLEOTIDE SEQUENCE [LARGE SCALE GENOMIC DNA]</scope>
</reference>
<evidence type="ECO:0000313" key="2">
    <source>
        <dbReference type="Proteomes" id="UP001732700"/>
    </source>
</evidence>
<name>A0ACD6A1N8_AVESA</name>
<reference evidence="1" key="2">
    <citation type="submission" date="2025-09" db="UniProtKB">
        <authorList>
            <consortium name="EnsemblPlants"/>
        </authorList>
    </citation>
    <scope>IDENTIFICATION</scope>
</reference>
<keyword evidence="2" id="KW-1185">Reference proteome</keyword>
<proteinExistence type="predicted"/>
<sequence>MGFVSIVADAVVVLFSLTIALAAPLIGAQSVLPGSLYPAPLQDLKRWYVAAFDDYLMAQPPAFLLGVFWLELTFLWPLSVANIYGVLAGRRWAATTCLMAGVCTLTSMAAILGEMSGSGRAKPRLLQLYIPYAEFGVIAILRGLCSRSASPSTATPSPASSARKKRV</sequence>
<organism evidence="1 2">
    <name type="scientific">Avena sativa</name>
    <name type="common">Oat</name>
    <dbReference type="NCBI Taxonomy" id="4498"/>
    <lineage>
        <taxon>Eukaryota</taxon>
        <taxon>Viridiplantae</taxon>
        <taxon>Streptophyta</taxon>
        <taxon>Embryophyta</taxon>
        <taxon>Tracheophyta</taxon>
        <taxon>Spermatophyta</taxon>
        <taxon>Magnoliopsida</taxon>
        <taxon>Liliopsida</taxon>
        <taxon>Poales</taxon>
        <taxon>Poaceae</taxon>
        <taxon>BOP clade</taxon>
        <taxon>Pooideae</taxon>
        <taxon>Poodae</taxon>
        <taxon>Poeae</taxon>
        <taxon>Poeae Chloroplast Group 1 (Aveneae type)</taxon>
        <taxon>Aveninae</taxon>
        <taxon>Avena</taxon>
    </lineage>
</organism>
<accession>A0ACD6A1N8</accession>
<dbReference type="Proteomes" id="UP001732700">
    <property type="component" value="Chromosome 7C"/>
</dbReference>
<dbReference type="EnsemblPlants" id="AVESA.00010b.r2.7CG0707430.1">
    <property type="protein sequence ID" value="AVESA.00010b.r2.7CG0707430.1.CDS"/>
    <property type="gene ID" value="AVESA.00010b.r2.7CG0707430"/>
</dbReference>
<protein>
    <submittedName>
        <fullName evidence="1">Uncharacterized protein</fullName>
    </submittedName>
</protein>
<evidence type="ECO:0000313" key="1">
    <source>
        <dbReference type="EnsemblPlants" id="AVESA.00010b.r2.7CG0707430.1.CDS"/>
    </source>
</evidence>